<sequence>MPRKAATNENPKDTGTEHQRPGVYARGADTVDTIIKAALRVIIDEGATAFSIRRIGAECGLKVGNVSYHFPRKELLVKVMLDDMMESYQTKLDDDVRLADISAEERLRRVILMCLEDICSKRTTRLFTELWSLANQSAFIAERIEAFYSDVHVQIGEQIRVLNPALEDEDVHTLALFISASMEGTTPFLGYEKPWRAKMPQIMALSVETFIHLAKTLKPGDIAEMTKAIDF</sequence>
<evidence type="ECO:0000256" key="5">
    <source>
        <dbReference type="PROSITE-ProRule" id="PRU00335"/>
    </source>
</evidence>
<evidence type="ECO:0000259" key="7">
    <source>
        <dbReference type="PROSITE" id="PS50977"/>
    </source>
</evidence>
<dbReference type="SUPFAM" id="SSF48498">
    <property type="entry name" value="Tetracyclin repressor-like, C-terminal domain"/>
    <property type="match status" value="1"/>
</dbReference>
<evidence type="ECO:0000313" key="8">
    <source>
        <dbReference type="EMBL" id="MCJ1960669.1"/>
    </source>
</evidence>
<comment type="caution">
    <text evidence="8">The sequence shown here is derived from an EMBL/GenBank/DDBJ whole genome shotgun (WGS) entry which is preliminary data.</text>
</comment>
<dbReference type="InterPro" id="IPR009057">
    <property type="entry name" value="Homeodomain-like_sf"/>
</dbReference>
<keyword evidence="3 5" id="KW-0238">DNA-binding</keyword>
<dbReference type="PANTHER" id="PTHR30055">
    <property type="entry name" value="HTH-TYPE TRANSCRIPTIONAL REGULATOR RUTR"/>
    <property type="match status" value="1"/>
</dbReference>
<keyword evidence="4" id="KW-0804">Transcription</keyword>
<organism evidence="8 9">
    <name type="scientific">Novosphingobium mangrovi</name>
    <name type="common">ex Hu et al. 2023</name>
    <dbReference type="NCBI Taxonomy" id="2930094"/>
    <lineage>
        <taxon>Bacteria</taxon>
        <taxon>Pseudomonadati</taxon>
        <taxon>Pseudomonadota</taxon>
        <taxon>Alphaproteobacteria</taxon>
        <taxon>Sphingomonadales</taxon>
        <taxon>Sphingomonadaceae</taxon>
        <taxon>Novosphingobium</taxon>
    </lineage>
</organism>
<feature type="region of interest" description="Disordered" evidence="6">
    <location>
        <begin position="1"/>
        <end position="22"/>
    </location>
</feature>
<feature type="domain" description="HTH tetR-type" evidence="7">
    <location>
        <begin position="28"/>
        <end position="88"/>
    </location>
</feature>
<name>A0ABT0ABV0_9SPHN</name>
<dbReference type="InterPro" id="IPR001647">
    <property type="entry name" value="HTH_TetR"/>
</dbReference>
<proteinExistence type="predicted"/>
<feature type="compositionally biased region" description="Basic and acidic residues" evidence="6">
    <location>
        <begin position="10"/>
        <end position="20"/>
    </location>
</feature>
<dbReference type="Pfam" id="PF00440">
    <property type="entry name" value="TetR_N"/>
    <property type="match status" value="1"/>
</dbReference>
<reference evidence="8" key="1">
    <citation type="submission" date="2022-03" db="EMBL/GenBank/DDBJ databases">
        <title>Identification of a novel bacterium isolated from mangrove sediments.</title>
        <authorList>
            <person name="Pan X."/>
        </authorList>
    </citation>
    <scope>NUCLEOTIDE SEQUENCE</scope>
    <source>
        <strain evidence="8">B2637</strain>
    </source>
</reference>
<evidence type="ECO:0000256" key="3">
    <source>
        <dbReference type="ARBA" id="ARBA00023125"/>
    </source>
</evidence>
<dbReference type="InterPro" id="IPR039538">
    <property type="entry name" value="BetI_C"/>
</dbReference>
<dbReference type="EMBL" id="JALHAT010000010">
    <property type="protein sequence ID" value="MCJ1960669.1"/>
    <property type="molecule type" value="Genomic_DNA"/>
</dbReference>
<dbReference type="PROSITE" id="PS50977">
    <property type="entry name" value="HTH_TETR_2"/>
    <property type="match status" value="1"/>
</dbReference>
<evidence type="ECO:0000256" key="6">
    <source>
        <dbReference type="SAM" id="MobiDB-lite"/>
    </source>
</evidence>
<dbReference type="PANTHER" id="PTHR30055:SF234">
    <property type="entry name" value="HTH-TYPE TRANSCRIPTIONAL REGULATOR BETI"/>
    <property type="match status" value="1"/>
</dbReference>
<dbReference type="Proteomes" id="UP001162802">
    <property type="component" value="Unassembled WGS sequence"/>
</dbReference>
<dbReference type="SUPFAM" id="SSF46689">
    <property type="entry name" value="Homeodomain-like"/>
    <property type="match status" value="1"/>
</dbReference>
<keyword evidence="1" id="KW-0678">Repressor</keyword>
<keyword evidence="2" id="KW-0805">Transcription regulation</keyword>
<evidence type="ECO:0000256" key="2">
    <source>
        <dbReference type="ARBA" id="ARBA00023015"/>
    </source>
</evidence>
<accession>A0ABT0ABV0</accession>
<evidence type="ECO:0000256" key="1">
    <source>
        <dbReference type="ARBA" id="ARBA00022491"/>
    </source>
</evidence>
<feature type="DNA-binding region" description="H-T-H motif" evidence="5">
    <location>
        <begin position="51"/>
        <end position="70"/>
    </location>
</feature>
<evidence type="ECO:0000256" key="4">
    <source>
        <dbReference type="ARBA" id="ARBA00023163"/>
    </source>
</evidence>
<protein>
    <submittedName>
        <fullName evidence="8">TetR family transcriptional regulator</fullName>
    </submittedName>
</protein>
<dbReference type="InterPro" id="IPR050109">
    <property type="entry name" value="HTH-type_TetR-like_transc_reg"/>
</dbReference>
<dbReference type="RefSeq" id="WP_243799027.1">
    <property type="nucleotide sequence ID" value="NZ_JALHAT010000010.1"/>
</dbReference>
<dbReference type="InterPro" id="IPR036271">
    <property type="entry name" value="Tet_transcr_reg_TetR-rel_C_sf"/>
</dbReference>
<gene>
    <name evidence="8" type="ORF">MTR65_08260</name>
</gene>
<dbReference type="Pfam" id="PF13977">
    <property type="entry name" value="TetR_C_6"/>
    <property type="match status" value="1"/>
</dbReference>
<dbReference type="Gene3D" id="1.10.357.10">
    <property type="entry name" value="Tetracycline Repressor, domain 2"/>
    <property type="match status" value="1"/>
</dbReference>
<evidence type="ECO:0000313" key="9">
    <source>
        <dbReference type="Proteomes" id="UP001162802"/>
    </source>
</evidence>
<keyword evidence="9" id="KW-1185">Reference proteome</keyword>